<protein>
    <submittedName>
        <fullName evidence="4">Post-segregation antitoxin CcdA</fullName>
    </submittedName>
</protein>
<reference evidence="3 6" key="1">
    <citation type="submission" date="2018-02" db="EMBL/GenBank/DDBJ databases">
        <title>Deep subsurface shale carbon reservoir microbial communities from Ohio and West Virginia, USA.</title>
        <authorList>
            <person name="Wrighton K."/>
        </authorList>
    </citation>
    <scope>NUCLEOTIDE SEQUENCE [LARGE SCALE GENOMIC DNA]</scope>
    <source>
        <strain evidence="3 6">UTICA-S1B6</strain>
    </source>
</reference>
<evidence type="ECO:0000313" key="6">
    <source>
        <dbReference type="Proteomes" id="UP000239648"/>
    </source>
</evidence>
<dbReference type="Proteomes" id="UP000239648">
    <property type="component" value="Unassembled WGS sequence"/>
</dbReference>
<dbReference type="Pfam" id="PF07362">
    <property type="entry name" value="CcdA"/>
    <property type="match status" value="1"/>
</dbReference>
<dbReference type="InterPro" id="IPR009956">
    <property type="entry name" value="Post-segregation_anti-tox_CcdA"/>
</dbReference>
<proteinExistence type="predicted"/>
<comment type="caution">
    <text evidence="4">The sequence shown here is derived from an EMBL/GenBank/DDBJ whole genome shotgun (WGS) entry which is preliminary data.</text>
</comment>
<reference evidence="4 5" key="2">
    <citation type="submission" date="2018-02" db="EMBL/GenBank/DDBJ databases">
        <title>Subsurface microbial communities from deep shales in Ohio and West Virginia, USA.</title>
        <authorList>
            <person name="Wrighton K."/>
        </authorList>
    </citation>
    <scope>NUCLEOTIDE SEQUENCE [LARGE SCALE GENOMIC DNA]</scope>
    <source>
        <strain evidence="4 5">UTICA-S1B9</strain>
    </source>
</reference>
<evidence type="ECO:0000256" key="1">
    <source>
        <dbReference type="ARBA" id="ARBA00022649"/>
    </source>
</evidence>
<dbReference type="EMBL" id="PTIT01000023">
    <property type="protein sequence ID" value="PPK50600.1"/>
    <property type="molecule type" value="Genomic_DNA"/>
</dbReference>
<feature type="compositionally biased region" description="Basic and acidic residues" evidence="2">
    <location>
        <begin position="44"/>
        <end position="56"/>
    </location>
</feature>
<dbReference type="Proteomes" id="UP000239446">
    <property type="component" value="Unassembled WGS sequence"/>
</dbReference>
<dbReference type="EMBL" id="PTIU01000023">
    <property type="protein sequence ID" value="PPK53875.1"/>
    <property type="molecule type" value="Genomic_DNA"/>
</dbReference>
<sequence length="63" mass="7052">MADLYNSAAPKKAANLSINSDLLRTIRELNINLPATLKRALKDELSKREAETREWQAPDTVDA</sequence>
<evidence type="ECO:0000256" key="2">
    <source>
        <dbReference type="SAM" id="MobiDB-lite"/>
    </source>
</evidence>
<keyword evidence="1" id="KW-1277">Toxin-antitoxin system</keyword>
<organism evidence="4 5">
    <name type="scientific">Marinobacter persicus</name>
    <dbReference type="NCBI Taxonomy" id="930118"/>
    <lineage>
        <taxon>Bacteria</taxon>
        <taxon>Pseudomonadati</taxon>
        <taxon>Pseudomonadota</taxon>
        <taxon>Gammaproteobacteria</taxon>
        <taxon>Pseudomonadales</taxon>
        <taxon>Marinobacteraceae</taxon>
        <taxon>Marinobacter</taxon>
    </lineage>
</organism>
<keyword evidence="6" id="KW-1185">Reference proteome</keyword>
<accession>A0A2S6G449</accession>
<gene>
    <name evidence="4" type="ORF">B0H24_102352</name>
    <name evidence="3" type="ORF">BY455_12352</name>
</gene>
<dbReference type="AlphaFoldDB" id="A0A2S6G449"/>
<dbReference type="OrthoDB" id="7219749at2"/>
<feature type="region of interest" description="Disordered" evidence="2">
    <location>
        <begin position="44"/>
        <end position="63"/>
    </location>
</feature>
<dbReference type="RefSeq" id="WP_104416926.1">
    <property type="nucleotide sequence ID" value="NZ_PTIT01000023.1"/>
</dbReference>
<name>A0A2S6G449_9GAMM</name>
<evidence type="ECO:0000313" key="4">
    <source>
        <dbReference type="EMBL" id="PPK53875.1"/>
    </source>
</evidence>
<evidence type="ECO:0000313" key="3">
    <source>
        <dbReference type="EMBL" id="PPK50600.1"/>
    </source>
</evidence>
<evidence type="ECO:0000313" key="5">
    <source>
        <dbReference type="Proteomes" id="UP000239446"/>
    </source>
</evidence>